<evidence type="ECO:0000313" key="3">
    <source>
        <dbReference type="Proteomes" id="UP000007437"/>
    </source>
</evidence>
<keyword evidence="2" id="KW-0614">Plasmid</keyword>
<accession>E5ATN2</accession>
<feature type="transmembrane region" description="Helical" evidence="1">
    <location>
        <begin position="17"/>
        <end position="35"/>
    </location>
</feature>
<evidence type="ECO:0000256" key="1">
    <source>
        <dbReference type="SAM" id="Phobius"/>
    </source>
</evidence>
<geneLocation type="plasmid" evidence="2 3">
    <name>pBRH01</name>
</geneLocation>
<dbReference type="EMBL" id="FR687360">
    <property type="protein sequence ID" value="CBW76456.1"/>
    <property type="molecule type" value="Genomic_DNA"/>
</dbReference>
<keyword evidence="1" id="KW-0812">Transmembrane</keyword>
<dbReference type="AlphaFoldDB" id="E5ATN2"/>
<gene>
    <name evidence="2" type="ordered locus">RBRH_03993</name>
</gene>
<dbReference type="Proteomes" id="UP000007437">
    <property type="component" value="Plasmid pBRH01"/>
</dbReference>
<keyword evidence="1" id="KW-1133">Transmembrane helix</keyword>
<name>E5ATN2_MYCRK</name>
<evidence type="ECO:0000313" key="2">
    <source>
        <dbReference type="EMBL" id="CBW76456.1"/>
    </source>
</evidence>
<dbReference type="KEGG" id="brh:RBRH_03993"/>
<sequence length="51" mass="5683">MPLRADSRLMKPGATPWGVFSLALMVSMVTVRELADFRGAIQRFMCGRAHC</sequence>
<dbReference type="HOGENOM" id="CLU_3096623_0_0_4"/>
<organism evidence="2 3">
    <name type="scientific">Mycetohabitans rhizoxinica (strain DSM 19002 / CIP 109453 / HKI 454)</name>
    <name type="common">Paraburkholderia rhizoxinica</name>
    <dbReference type="NCBI Taxonomy" id="882378"/>
    <lineage>
        <taxon>Bacteria</taxon>
        <taxon>Pseudomonadati</taxon>
        <taxon>Pseudomonadota</taxon>
        <taxon>Betaproteobacteria</taxon>
        <taxon>Burkholderiales</taxon>
        <taxon>Burkholderiaceae</taxon>
        <taxon>Mycetohabitans</taxon>
    </lineage>
</organism>
<proteinExistence type="predicted"/>
<keyword evidence="1" id="KW-0472">Membrane</keyword>
<reference evidence="2 3" key="1">
    <citation type="journal article" date="2011" name="J. Bacteriol.">
        <title>Complete genome sequence of Burkholderia rhizoxinica, an endosymbiont of Rhizopus microsporus.</title>
        <authorList>
            <person name="Lackner G."/>
            <person name="Moebius N."/>
            <person name="Partida-Martinez L."/>
            <person name="Hertweck C."/>
        </authorList>
    </citation>
    <scope>NUCLEOTIDE SEQUENCE [LARGE SCALE GENOMIC DNA]</scope>
    <source>
        <strain evidence="3">DSM 19002 / CIP 109453 / HKI 454</strain>
        <plasmid evidence="2 3">pBRH01</plasmid>
    </source>
</reference>
<protein>
    <submittedName>
        <fullName evidence="2">Uncharacterized protein</fullName>
    </submittedName>
</protein>